<dbReference type="InterPro" id="IPR036291">
    <property type="entry name" value="NAD(P)-bd_dom_sf"/>
</dbReference>
<dbReference type="InterPro" id="IPR050177">
    <property type="entry name" value="Lipid_A_modif_metabolic_enz"/>
</dbReference>
<dbReference type="PANTHER" id="PTHR43245">
    <property type="entry name" value="BIFUNCTIONAL POLYMYXIN RESISTANCE PROTEIN ARNA"/>
    <property type="match status" value="1"/>
</dbReference>
<dbReference type="Pfam" id="PF01370">
    <property type="entry name" value="Epimerase"/>
    <property type="match status" value="1"/>
</dbReference>
<organism evidence="2 3">
    <name type="scientific">Halalkalibaculum roseum</name>
    <dbReference type="NCBI Taxonomy" id="2709311"/>
    <lineage>
        <taxon>Bacteria</taxon>
        <taxon>Pseudomonadati</taxon>
        <taxon>Balneolota</taxon>
        <taxon>Balneolia</taxon>
        <taxon>Balneolales</taxon>
        <taxon>Balneolaceae</taxon>
        <taxon>Halalkalibaculum</taxon>
    </lineage>
</organism>
<evidence type="ECO:0000313" key="3">
    <source>
        <dbReference type="Proteomes" id="UP000473278"/>
    </source>
</evidence>
<evidence type="ECO:0000313" key="2">
    <source>
        <dbReference type="EMBL" id="NGP77152.1"/>
    </source>
</evidence>
<sequence length="325" mass="36624">MKAFITGGTGFIGSHLADTLIDHEGYEEIRCLVRNNEKWLKGKDYVKIKGDLDDLPVLKKAVKDVDVIFHLAGLVMAPTYQEFEHANVDATENLLRIAFKQGVKKIVVLSSLAAAGPSQGRPVTEEDPMHPISMYGKSKKQMEEMIHRIHPGDDTSITILRPPAVYGPREDQIFTFFKAVSKHICPIVGDGNHPKISLVYVSDVIQGILKAAKHHESGVNTYFITGEKIHTWNEIRGTTSKVLGKKTIPIYVKPKFVKKIAGLIEKTASFFGTYPVINKDKANEMIMEWTCKADKADKELGYEPEYTLKEGLSRTIHWYQLHHWL</sequence>
<keyword evidence="3" id="KW-1185">Reference proteome</keyword>
<gene>
    <name evidence="2" type="ORF">G3570_10940</name>
</gene>
<dbReference type="InterPro" id="IPR001509">
    <property type="entry name" value="Epimerase_deHydtase"/>
</dbReference>
<protein>
    <submittedName>
        <fullName evidence="2">NAD(P)-dependent oxidoreductase</fullName>
    </submittedName>
</protein>
<proteinExistence type="predicted"/>
<name>A0A6M1SW56_9BACT</name>
<dbReference type="EMBL" id="JAALLT010000003">
    <property type="protein sequence ID" value="NGP77152.1"/>
    <property type="molecule type" value="Genomic_DNA"/>
</dbReference>
<accession>A0A6M1SW56</accession>
<dbReference type="AlphaFoldDB" id="A0A6M1SW56"/>
<dbReference type="RefSeq" id="WP_165142222.1">
    <property type="nucleotide sequence ID" value="NZ_JAALLT010000003.1"/>
</dbReference>
<feature type="domain" description="NAD-dependent epimerase/dehydratase" evidence="1">
    <location>
        <begin position="4"/>
        <end position="220"/>
    </location>
</feature>
<dbReference type="Gene3D" id="3.40.50.720">
    <property type="entry name" value="NAD(P)-binding Rossmann-like Domain"/>
    <property type="match status" value="1"/>
</dbReference>
<dbReference type="Proteomes" id="UP000473278">
    <property type="component" value="Unassembled WGS sequence"/>
</dbReference>
<comment type="caution">
    <text evidence="2">The sequence shown here is derived from an EMBL/GenBank/DDBJ whole genome shotgun (WGS) entry which is preliminary data.</text>
</comment>
<reference evidence="2 3" key="1">
    <citation type="submission" date="2020-02" db="EMBL/GenBank/DDBJ databases">
        <title>Balneolaceae bacterium YR4-1, complete genome.</title>
        <authorList>
            <person name="Li Y."/>
            <person name="Wu S."/>
        </authorList>
    </citation>
    <scope>NUCLEOTIDE SEQUENCE [LARGE SCALE GENOMIC DNA]</scope>
    <source>
        <strain evidence="2 3">YR4-1</strain>
    </source>
</reference>
<evidence type="ECO:0000259" key="1">
    <source>
        <dbReference type="Pfam" id="PF01370"/>
    </source>
</evidence>
<dbReference type="SUPFAM" id="SSF51735">
    <property type="entry name" value="NAD(P)-binding Rossmann-fold domains"/>
    <property type="match status" value="1"/>
</dbReference>